<reference evidence="3" key="2">
    <citation type="submission" date="2008-08" db="EMBL/GenBank/DDBJ databases">
        <authorList>
            <consortium name="Diatom Consortium"/>
            <person name="Grigoriev I."/>
            <person name="Grimwood J."/>
            <person name="Kuo A."/>
            <person name="Otillar R.P."/>
            <person name="Salamov A."/>
            <person name="Detter J.C."/>
            <person name="Lindquist E."/>
            <person name="Shapiro H."/>
            <person name="Lucas S."/>
            <person name="Glavina del Rio T."/>
            <person name="Pitluck S."/>
            <person name="Rokhsar D."/>
            <person name="Bowler C."/>
        </authorList>
    </citation>
    <scope>GENOME REANNOTATION</scope>
    <source>
        <strain evidence="3">CCAP 1055/1</strain>
    </source>
</reference>
<feature type="compositionally biased region" description="Polar residues" evidence="1">
    <location>
        <begin position="772"/>
        <end position="781"/>
    </location>
</feature>
<dbReference type="KEGG" id="pti:PHATRDRAFT_49626"/>
<feature type="compositionally biased region" description="Basic and acidic residues" evidence="1">
    <location>
        <begin position="119"/>
        <end position="131"/>
    </location>
</feature>
<dbReference type="GeneID" id="7198285"/>
<feature type="compositionally biased region" description="Polar residues" evidence="1">
    <location>
        <begin position="146"/>
        <end position="162"/>
    </location>
</feature>
<feature type="compositionally biased region" description="Polar residues" evidence="1">
    <location>
        <begin position="34"/>
        <end position="47"/>
    </location>
</feature>
<proteinExistence type="predicted"/>
<protein>
    <submittedName>
        <fullName evidence="2">Uncharacterized protein</fullName>
    </submittedName>
</protein>
<dbReference type="RefSeq" id="XP_002184329.1">
    <property type="nucleotide sequence ID" value="XM_002184293.1"/>
</dbReference>
<feature type="region of interest" description="Disordered" evidence="1">
    <location>
        <begin position="670"/>
        <end position="690"/>
    </location>
</feature>
<feature type="compositionally biased region" description="Polar residues" evidence="1">
    <location>
        <begin position="252"/>
        <end position="264"/>
    </location>
</feature>
<feature type="region of interest" description="Disordered" evidence="1">
    <location>
        <begin position="180"/>
        <end position="308"/>
    </location>
</feature>
<feature type="compositionally biased region" description="Polar residues" evidence="1">
    <location>
        <begin position="796"/>
        <end position="810"/>
    </location>
</feature>
<feature type="region of interest" description="Disordered" evidence="1">
    <location>
        <begin position="1"/>
        <end position="162"/>
    </location>
</feature>
<feature type="compositionally biased region" description="Acidic residues" evidence="1">
    <location>
        <begin position="205"/>
        <end position="222"/>
    </location>
</feature>
<dbReference type="EMBL" id="CM000625">
    <property type="protein sequence ID" value="EEC44078.1"/>
    <property type="molecule type" value="Genomic_DNA"/>
</dbReference>
<accession>B7GB95</accession>
<dbReference type="OrthoDB" id="49248at2759"/>
<dbReference type="InParanoid" id="B7GB95"/>
<feature type="compositionally biased region" description="Low complexity" evidence="1">
    <location>
        <begin position="93"/>
        <end position="117"/>
    </location>
</feature>
<keyword evidence="3" id="KW-1185">Reference proteome</keyword>
<feature type="region of interest" description="Disordered" evidence="1">
    <location>
        <begin position="761"/>
        <end position="841"/>
    </location>
</feature>
<reference evidence="2 3" key="1">
    <citation type="journal article" date="2008" name="Nature">
        <title>The Phaeodactylum genome reveals the evolutionary history of diatom genomes.</title>
        <authorList>
            <person name="Bowler C."/>
            <person name="Allen A.E."/>
            <person name="Badger J.H."/>
            <person name="Grimwood J."/>
            <person name="Jabbari K."/>
            <person name="Kuo A."/>
            <person name="Maheswari U."/>
            <person name="Martens C."/>
            <person name="Maumus F."/>
            <person name="Otillar R.P."/>
            <person name="Rayko E."/>
            <person name="Salamov A."/>
            <person name="Vandepoele K."/>
            <person name="Beszteri B."/>
            <person name="Gruber A."/>
            <person name="Heijde M."/>
            <person name="Katinka M."/>
            <person name="Mock T."/>
            <person name="Valentin K."/>
            <person name="Verret F."/>
            <person name="Berges J.A."/>
            <person name="Brownlee C."/>
            <person name="Cadoret J.P."/>
            <person name="Chiovitti A."/>
            <person name="Choi C.J."/>
            <person name="Coesel S."/>
            <person name="De Martino A."/>
            <person name="Detter J.C."/>
            <person name="Durkin C."/>
            <person name="Falciatore A."/>
            <person name="Fournet J."/>
            <person name="Haruta M."/>
            <person name="Huysman M.J."/>
            <person name="Jenkins B.D."/>
            <person name="Jiroutova K."/>
            <person name="Jorgensen R.E."/>
            <person name="Joubert Y."/>
            <person name="Kaplan A."/>
            <person name="Kroger N."/>
            <person name="Kroth P.G."/>
            <person name="La Roche J."/>
            <person name="Lindquist E."/>
            <person name="Lommer M."/>
            <person name="Martin-Jezequel V."/>
            <person name="Lopez P.J."/>
            <person name="Lucas S."/>
            <person name="Mangogna M."/>
            <person name="McGinnis K."/>
            <person name="Medlin L.K."/>
            <person name="Montsant A."/>
            <person name="Oudot-Le Secq M.P."/>
            <person name="Napoli C."/>
            <person name="Obornik M."/>
            <person name="Parker M.S."/>
            <person name="Petit J.L."/>
            <person name="Porcel B.M."/>
            <person name="Poulsen N."/>
            <person name="Robison M."/>
            <person name="Rychlewski L."/>
            <person name="Rynearson T.A."/>
            <person name="Schmutz J."/>
            <person name="Shapiro H."/>
            <person name="Siaut M."/>
            <person name="Stanley M."/>
            <person name="Sussman M.R."/>
            <person name="Taylor A.R."/>
            <person name="Vardi A."/>
            <person name="von Dassow P."/>
            <person name="Vyverman W."/>
            <person name="Willis A."/>
            <person name="Wyrwicz L.S."/>
            <person name="Rokhsar D.S."/>
            <person name="Weissenbach J."/>
            <person name="Armbrust E.V."/>
            <person name="Green B.R."/>
            <person name="Van de Peer Y."/>
            <person name="Grigoriev I.V."/>
        </authorList>
    </citation>
    <scope>NUCLEOTIDE SEQUENCE [LARGE SCALE GENOMIC DNA]</scope>
    <source>
        <strain evidence="2 3">CCAP 1055/1</strain>
    </source>
</reference>
<dbReference type="AlphaFoldDB" id="B7GB95"/>
<sequence length="908" mass="100274">MEEESDFGDGWDDPDLDISIADGDDGASEPETATPPQTGGLFSSVTATHDPRPAWERHGSKGPNASSKDAGPQEEDLVPDGWDDDGLDEDDLLSVSSPDIDGRKPPSIAMPSSSMSIDEYVRHKSGDKAHETNNIFLKGDRRPAWETSSLSHQPESVAPSTSIQQADFFDDSFRKAAQSLSQKKSDSVVLSAGLSMNKPSKPNEWGDDDDFFSDEKDFDDDTAGLKDANTTVNEAVSTGKMDQELEPKKSFSAGQGEQQITNPSGWGDDDDLFSDESNDTPKETVIPSEQISLPAVLPSSDDATDGWNDDFSFNDEDAAAIEDGDSAPTVAHPSLIPVYPAARSRSHLYQDLEEYLDLLPHLTTSIHAVLEAEYNIPEKASELLQYYEERPGLLDYTVNKELLRMDYELIEPNPRTGGCPITVTDKTSIAQALRQDEMSLTGRCANQSLLADLLQVLTGPDRVVRPQYMATAVATSCNFQLDLQQSWVQCRTRLDLGLPTEDGRWKVANLDVYISVVLNPEQPYVEYQLEAIHPVARNADWAVKIQRVVEVLESLDLADDHSEGVDNAHSDIDYRDAFLQQSQSLMQNSVEGMRSTLQEIDSITGLSSKMKRMPAFLPDDVIQAAEEHTASSPHHRPQSILGGFMRQGLSRLAKQVALPEEDPTIYEEWKGSAVSRKPMQPRGQSPTLTTDLRGLKHLHEAKLYRSVSPKHPTVSPQVTRSPKQEFPKLYFGEAEADRMESISMTKKSPRSGGLQLYREENRQTAAKPESPVTKQLVDQNPSKPPTLMFPKLYGTESVSTSPQNYGSESQFPLPRSHSKLGRNPLPDKSVPQGDGWDDHDDFCKGISDGSFSASDLWQSGSELCAPIKPSFVVDDPNFVYNPVDGIIPTRTRWVNPYPGSRRLSSFQA</sequence>
<evidence type="ECO:0000313" key="3">
    <source>
        <dbReference type="Proteomes" id="UP000000759"/>
    </source>
</evidence>
<feature type="compositionally biased region" description="Acidic residues" evidence="1">
    <location>
        <begin position="267"/>
        <end position="278"/>
    </location>
</feature>
<name>B7GB95_PHATC</name>
<evidence type="ECO:0000313" key="2">
    <source>
        <dbReference type="EMBL" id="EEC44078.1"/>
    </source>
</evidence>
<gene>
    <name evidence="2" type="ORF">PHATRDRAFT_49626</name>
</gene>
<dbReference type="eggNOG" id="ENOG502T1WY">
    <property type="taxonomic scope" value="Eukaryota"/>
</dbReference>
<dbReference type="HOGENOM" id="CLU_319928_0_0_1"/>
<feature type="compositionally biased region" description="Basic and acidic residues" evidence="1">
    <location>
        <begin position="49"/>
        <end position="59"/>
    </location>
</feature>
<evidence type="ECO:0000256" key="1">
    <source>
        <dbReference type="SAM" id="MobiDB-lite"/>
    </source>
</evidence>
<organism evidence="2 3">
    <name type="scientific">Phaeodactylum tricornutum (strain CCAP 1055/1)</name>
    <dbReference type="NCBI Taxonomy" id="556484"/>
    <lineage>
        <taxon>Eukaryota</taxon>
        <taxon>Sar</taxon>
        <taxon>Stramenopiles</taxon>
        <taxon>Ochrophyta</taxon>
        <taxon>Bacillariophyta</taxon>
        <taxon>Bacillariophyceae</taxon>
        <taxon>Bacillariophycidae</taxon>
        <taxon>Naviculales</taxon>
        <taxon>Phaeodactylaceae</taxon>
        <taxon>Phaeodactylum</taxon>
    </lineage>
</organism>
<feature type="compositionally biased region" description="Acidic residues" evidence="1">
    <location>
        <begin position="1"/>
        <end position="28"/>
    </location>
</feature>
<dbReference type="Proteomes" id="UP000000759">
    <property type="component" value="Chromosome 23"/>
</dbReference>
<dbReference type="PaxDb" id="2850-Phatr49626"/>
<feature type="compositionally biased region" description="Acidic residues" evidence="1">
    <location>
        <begin position="72"/>
        <end position="92"/>
    </location>
</feature>